<reference evidence="1 2" key="1">
    <citation type="submission" date="2019-09" db="EMBL/GenBank/DDBJ databases">
        <title>Genome sequence of Adhaeribacter sp. M2.</title>
        <authorList>
            <person name="Srinivasan S."/>
        </authorList>
    </citation>
    <scope>NUCLEOTIDE SEQUENCE [LARGE SCALE GENOMIC DNA]</scope>
    <source>
        <strain evidence="1 2">M2</strain>
    </source>
</reference>
<proteinExistence type="predicted"/>
<dbReference type="AlphaFoldDB" id="A0A5N1J4S1"/>
<sequence>MNKKELKKANGDVFFQAERKAGNSYIQVNWIGIQSLETIMMGAGQLLNMLRELPCSAILNNNLELIGPWEDGAFYLGSSWAPKARNLGVEYFAHVLAPGIYGKRSFQRFDQLARHQFRIETFETNKEAETWLQE</sequence>
<protein>
    <recommendedName>
        <fullName evidence="3">STAS/SEC14 domain-containing protein</fullName>
    </recommendedName>
</protein>
<dbReference type="RefSeq" id="WP_150901860.1">
    <property type="nucleotide sequence ID" value="NZ_VTWT01000001.1"/>
</dbReference>
<comment type="caution">
    <text evidence="1">The sequence shown here is derived from an EMBL/GenBank/DDBJ whole genome shotgun (WGS) entry which is preliminary data.</text>
</comment>
<keyword evidence="2" id="KW-1185">Reference proteome</keyword>
<dbReference type="Proteomes" id="UP000326570">
    <property type="component" value="Unassembled WGS sequence"/>
</dbReference>
<evidence type="ECO:0000313" key="1">
    <source>
        <dbReference type="EMBL" id="KAA9345717.1"/>
    </source>
</evidence>
<evidence type="ECO:0000313" key="2">
    <source>
        <dbReference type="Proteomes" id="UP000326570"/>
    </source>
</evidence>
<dbReference type="EMBL" id="VTWT01000001">
    <property type="protein sequence ID" value="KAA9345717.1"/>
    <property type="molecule type" value="Genomic_DNA"/>
</dbReference>
<name>A0A5N1J4S1_9BACT</name>
<organism evidence="1 2">
    <name type="scientific">Adhaeribacter soli</name>
    <dbReference type="NCBI Taxonomy" id="2607655"/>
    <lineage>
        <taxon>Bacteria</taxon>
        <taxon>Pseudomonadati</taxon>
        <taxon>Bacteroidota</taxon>
        <taxon>Cytophagia</taxon>
        <taxon>Cytophagales</taxon>
        <taxon>Hymenobacteraceae</taxon>
        <taxon>Adhaeribacter</taxon>
    </lineage>
</organism>
<accession>A0A5N1J4S1</accession>
<evidence type="ECO:0008006" key="3">
    <source>
        <dbReference type="Google" id="ProtNLM"/>
    </source>
</evidence>
<gene>
    <name evidence="1" type="ORF">F0P94_01130</name>
</gene>